<reference evidence="9" key="4">
    <citation type="submission" date="2025-09" db="UniProtKB">
        <authorList>
            <consortium name="Ensembl"/>
        </authorList>
    </citation>
    <scope>IDENTIFICATION</scope>
</reference>
<sequence length="328" mass="37743">GRLLIIHKNTSLIWTFPYNRYQDDVPLYSPSEFRGHFRLSKGQVEVCKWKPHYHPNGFNQTKLPLAKSVLACLWTLSNQESYRGVADRFNVTKSTLAKHLHEFCSLVNVHMAHHISWPVGQTLHKSVLGFEAAGFPNTVCAVDGCHIRIQKPHCDNPLAYYNRKQFYSVILTGFCDSQRRFTHVCVGHPGSWHDARAFRLTEVARLLEEDPLSLAPQGMYMIGDSAYPLLLQLMRPFRDNGHLTARQRNFNRKLNSARVVIEHAFGILKTKFRRLQCLYMRNVKTSAQQCQHVAFCTTFSDKKTNRHSPYRASDIFIISSSIISIIII</sequence>
<dbReference type="PANTHER" id="PTHR22930:SF237">
    <property type="entry name" value="SI:CH73-257C13.2"/>
    <property type="match status" value="1"/>
</dbReference>
<keyword evidence="10" id="KW-1185">Reference proteome</keyword>
<accession>A0A3B1JM55</accession>
<comment type="subcellular location">
    <subcellularLocation>
        <location evidence="2">Nucleus</location>
    </subcellularLocation>
</comment>
<evidence type="ECO:0000256" key="1">
    <source>
        <dbReference type="ARBA" id="ARBA00001968"/>
    </source>
</evidence>
<keyword evidence="4" id="KW-0540">Nuclease</keyword>
<evidence type="ECO:0000256" key="5">
    <source>
        <dbReference type="ARBA" id="ARBA00022723"/>
    </source>
</evidence>
<dbReference type="InParanoid" id="A0A3B1JM55"/>
<dbReference type="GO" id="GO:0004518">
    <property type="term" value="F:nuclease activity"/>
    <property type="evidence" value="ECO:0007669"/>
    <property type="project" value="UniProtKB-KW"/>
</dbReference>
<dbReference type="PANTHER" id="PTHR22930">
    <property type="match status" value="1"/>
</dbReference>
<reference evidence="10" key="2">
    <citation type="journal article" date="2014" name="Nat. Commun.">
        <title>The cavefish genome reveals candidate genes for eye loss.</title>
        <authorList>
            <person name="McGaugh S.E."/>
            <person name="Gross J.B."/>
            <person name="Aken B."/>
            <person name="Blin M."/>
            <person name="Borowsky R."/>
            <person name="Chalopin D."/>
            <person name="Hinaux H."/>
            <person name="Jeffery W.R."/>
            <person name="Keene A."/>
            <person name="Ma L."/>
            <person name="Minx P."/>
            <person name="Murphy D."/>
            <person name="O'Quin K.E."/>
            <person name="Retaux S."/>
            <person name="Rohner N."/>
            <person name="Searle S.M."/>
            <person name="Stahl B.A."/>
            <person name="Tabin C."/>
            <person name="Volff J.N."/>
            <person name="Yoshizawa M."/>
            <person name="Warren W.C."/>
        </authorList>
    </citation>
    <scope>NUCLEOTIDE SEQUENCE [LARGE SCALE GENOMIC DNA]</scope>
    <source>
        <strain evidence="10">female</strain>
    </source>
</reference>
<keyword evidence="7" id="KW-0539">Nucleus</keyword>
<comment type="cofactor">
    <cofactor evidence="1">
        <name>a divalent metal cation</name>
        <dbReference type="ChEBI" id="CHEBI:60240"/>
    </cofactor>
</comment>
<evidence type="ECO:0000256" key="2">
    <source>
        <dbReference type="ARBA" id="ARBA00004123"/>
    </source>
</evidence>
<evidence type="ECO:0000256" key="6">
    <source>
        <dbReference type="ARBA" id="ARBA00022801"/>
    </source>
</evidence>
<dbReference type="GeneTree" id="ENSGT00940000174412"/>
<evidence type="ECO:0000259" key="8">
    <source>
        <dbReference type="Pfam" id="PF13359"/>
    </source>
</evidence>
<organism evidence="9 10">
    <name type="scientific">Astyanax mexicanus</name>
    <name type="common">Blind cave fish</name>
    <name type="synonym">Astyanax fasciatus mexicanus</name>
    <dbReference type="NCBI Taxonomy" id="7994"/>
    <lineage>
        <taxon>Eukaryota</taxon>
        <taxon>Metazoa</taxon>
        <taxon>Chordata</taxon>
        <taxon>Craniata</taxon>
        <taxon>Vertebrata</taxon>
        <taxon>Euteleostomi</taxon>
        <taxon>Actinopterygii</taxon>
        <taxon>Neopterygii</taxon>
        <taxon>Teleostei</taxon>
        <taxon>Ostariophysi</taxon>
        <taxon>Characiformes</taxon>
        <taxon>Characoidei</taxon>
        <taxon>Acestrorhamphidae</taxon>
        <taxon>Acestrorhamphinae</taxon>
        <taxon>Astyanax</taxon>
    </lineage>
</organism>
<keyword evidence="6" id="KW-0378">Hydrolase</keyword>
<dbReference type="GO" id="GO:0046872">
    <property type="term" value="F:metal ion binding"/>
    <property type="evidence" value="ECO:0007669"/>
    <property type="project" value="UniProtKB-KW"/>
</dbReference>
<feature type="domain" description="DDE Tnp4" evidence="8">
    <location>
        <begin position="142"/>
        <end position="294"/>
    </location>
</feature>
<dbReference type="GO" id="GO:0005634">
    <property type="term" value="C:nucleus"/>
    <property type="evidence" value="ECO:0007669"/>
    <property type="project" value="UniProtKB-SubCell"/>
</dbReference>
<dbReference type="Proteomes" id="UP000018467">
    <property type="component" value="Unassembled WGS sequence"/>
</dbReference>
<dbReference type="Ensembl" id="ENSAMXT00000053645.1">
    <property type="protein sequence ID" value="ENSAMXP00000043408.1"/>
    <property type="gene ID" value="ENSAMXG00000039390.1"/>
</dbReference>
<comment type="similarity">
    <text evidence="3">Belongs to the HARBI1 family.</text>
</comment>
<protein>
    <recommendedName>
        <fullName evidence="8">DDE Tnp4 domain-containing protein</fullName>
    </recommendedName>
</protein>
<dbReference type="AlphaFoldDB" id="A0A3B1JM55"/>
<evidence type="ECO:0000313" key="9">
    <source>
        <dbReference type="Ensembl" id="ENSAMXP00000043408.1"/>
    </source>
</evidence>
<dbReference type="InterPro" id="IPR027806">
    <property type="entry name" value="HARBI1_dom"/>
</dbReference>
<dbReference type="GO" id="GO:0016787">
    <property type="term" value="F:hydrolase activity"/>
    <property type="evidence" value="ECO:0007669"/>
    <property type="project" value="UniProtKB-KW"/>
</dbReference>
<dbReference type="InterPro" id="IPR045249">
    <property type="entry name" value="HARBI1-like"/>
</dbReference>
<keyword evidence="5" id="KW-0479">Metal-binding</keyword>
<name>A0A3B1JM55_ASTMX</name>
<evidence type="ECO:0000313" key="10">
    <source>
        <dbReference type="Proteomes" id="UP000018467"/>
    </source>
</evidence>
<reference evidence="10" key="1">
    <citation type="submission" date="2013-03" db="EMBL/GenBank/DDBJ databases">
        <authorList>
            <person name="Jeffery W."/>
            <person name="Warren W."/>
            <person name="Wilson R.K."/>
        </authorList>
    </citation>
    <scope>NUCLEOTIDE SEQUENCE</scope>
    <source>
        <strain evidence="10">female</strain>
    </source>
</reference>
<evidence type="ECO:0000256" key="7">
    <source>
        <dbReference type="ARBA" id="ARBA00023242"/>
    </source>
</evidence>
<evidence type="ECO:0000256" key="3">
    <source>
        <dbReference type="ARBA" id="ARBA00006958"/>
    </source>
</evidence>
<reference evidence="9" key="3">
    <citation type="submission" date="2025-08" db="UniProtKB">
        <authorList>
            <consortium name="Ensembl"/>
        </authorList>
    </citation>
    <scope>IDENTIFICATION</scope>
</reference>
<proteinExistence type="inferred from homology"/>
<dbReference type="Pfam" id="PF13359">
    <property type="entry name" value="DDE_Tnp_4"/>
    <property type="match status" value="1"/>
</dbReference>
<evidence type="ECO:0000256" key="4">
    <source>
        <dbReference type="ARBA" id="ARBA00022722"/>
    </source>
</evidence>